<dbReference type="Gene3D" id="3.30.390.30">
    <property type="match status" value="1"/>
</dbReference>
<dbReference type="GO" id="GO:0003955">
    <property type="term" value="F:NAD(P)H dehydrogenase (quinone) activity"/>
    <property type="evidence" value="ECO:0007669"/>
    <property type="project" value="TreeGrafter"/>
</dbReference>
<dbReference type="PIRSF" id="PIRSF000350">
    <property type="entry name" value="Mercury_reductase_MerA"/>
    <property type="match status" value="1"/>
</dbReference>
<evidence type="ECO:0000256" key="10">
    <source>
        <dbReference type="PIRSR" id="PIRSR000350-4"/>
    </source>
</evidence>
<dbReference type="SUPFAM" id="SSF55424">
    <property type="entry name" value="FAD/NAD-linked reductases, dimerisation (C-terminal) domain"/>
    <property type="match status" value="1"/>
</dbReference>
<evidence type="ECO:0000256" key="6">
    <source>
        <dbReference type="ARBA" id="ARBA00023157"/>
    </source>
</evidence>
<comment type="caution">
    <text evidence="14">The sequence shown here is derived from an EMBL/GenBank/DDBJ whole genome shotgun (WGS) entry which is preliminary data.</text>
</comment>
<name>A0A423PLE0_9GAMM</name>
<dbReference type="EMBL" id="AYKG01000035">
    <property type="protein sequence ID" value="ROO26417.1"/>
    <property type="molecule type" value="Genomic_DNA"/>
</dbReference>
<feature type="binding site" evidence="9">
    <location>
        <position position="54"/>
    </location>
    <ligand>
        <name>FAD</name>
        <dbReference type="ChEBI" id="CHEBI:57692"/>
    </ligand>
</feature>
<feature type="domain" description="FAD/NAD(P)-binding" evidence="13">
    <location>
        <begin position="7"/>
        <end position="324"/>
    </location>
</feature>
<keyword evidence="15" id="KW-1185">Reference proteome</keyword>
<evidence type="ECO:0000256" key="8">
    <source>
        <dbReference type="PIRSR" id="PIRSR000350-2"/>
    </source>
</evidence>
<proteinExistence type="inferred from homology"/>
<evidence type="ECO:0000256" key="3">
    <source>
        <dbReference type="ARBA" id="ARBA00022827"/>
    </source>
</evidence>
<evidence type="ECO:0000259" key="12">
    <source>
        <dbReference type="Pfam" id="PF02852"/>
    </source>
</evidence>
<dbReference type="PANTHER" id="PTHR43014:SF2">
    <property type="entry name" value="MERCURIC REDUCTASE"/>
    <property type="match status" value="1"/>
</dbReference>
<evidence type="ECO:0000256" key="4">
    <source>
        <dbReference type="ARBA" id="ARBA00022857"/>
    </source>
</evidence>
<feature type="binding site" evidence="9">
    <location>
        <begin position="180"/>
        <end position="187"/>
    </location>
    <ligand>
        <name>NAD(+)</name>
        <dbReference type="ChEBI" id="CHEBI:57540"/>
    </ligand>
</feature>
<dbReference type="GO" id="GO:0050660">
    <property type="term" value="F:flavin adenine dinucleotide binding"/>
    <property type="evidence" value="ECO:0007669"/>
    <property type="project" value="TreeGrafter"/>
</dbReference>
<dbReference type="InterPro" id="IPR012999">
    <property type="entry name" value="Pyr_OxRdtase_I_AS"/>
</dbReference>
<organism evidence="14 15">
    <name type="scientific">Salinisphaera japonica YTM-1</name>
    <dbReference type="NCBI Taxonomy" id="1209778"/>
    <lineage>
        <taxon>Bacteria</taxon>
        <taxon>Pseudomonadati</taxon>
        <taxon>Pseudomonadota</taxon>
        <taxon>Gammaproteobacteria</taxon>
        <taxon>Salinisphaerales</taxon>
        <taxon>Salinisphaeraceae</taxon>
        <taxon>Salinisphaera</taxon>
    </lineage>
</organism>
<comment type="cofactor">
    <cofactor evidence="9">
        <name>FAD</name>
        <dbReference type="ChEBI" id="CHEBI:57692"/>
    </cofactor>
    <text evidence="9">Binds 1 FAD per subunit.</text>
</comment>
<evidence type="ECO:0000313" key="14">
    <source>
        <dbReference type="EMBL" id="ROO26417.1"/>
    </source>
</evidence>
<dbReference type="RefSeq" id="WP_184999858.1">
    <property type="nucleotide sequence ID" value="NZ_AYKG01000035.1"/>
</dbReference>
<dbReference type="InterPro" id="IPR036188">
    <property type="entry name" value="FAD/NAD-bd_sf"/>
</dbReference>
<evidence type="ECO:0000256" key="5">
    <source>
        <dbReference type="ARBA" id="ARBA00023002"/>
    </source>
</evidence>
<dbReference type="PANTHER" id="PTHR43014">
    <property type="entry name" value="MERCURIC REDUCTASE"/>
    <property type="match status" value="1"/>
</dbReference>
<keyword evidence="4" id="KW-0521">NADP</keyword>
<dbReference type="Gene3D" id="3.50.50.60">
    <property type="entry name" value="FAD/NAD(P)-binding domain"/>
    <property type="match status" value="2"/>
</dbReference>
<evidence type="ECO:0000256" key="9">
    <source>
        <dbReference type="PIRSR" id="PIRSR000350-3"/>
    </source>
</evidence>
<evidence type="ECO:0000256" key="11">
    <source>
        <dbReference type="RuleBase" id="RU003691"/>
    </source>
</evidence>
<dbReference type="Pfam" id="PF02852">
    <property type="entry name" value="Pyr_redox_dim"/>
    <property type="match status" value="1"/>
</dbReference>
<dbReference type="Pfam" id="PF07992">
    <property type="entry name" value="Pyr_redox_2"/>
    <property type="match status" value="1"/>
</dbReference>
<accession>A0A423PLE0</accession>
<evidence type="ECO:0000256" key="7">
    <source>
        <dbReference type="ARBA" id="ARBA00023284"/>
    </source>
</evidence>
<feature type="binding site" evidence="9">
    <location>
        <begin position="143"/>
        <end position="145"/>
    </location>
    <ligand>
        <name>FAD</name>
        <dbReference type="ChEBI" id="CHEBI:57692"/>
    </ligand>
</feature>
<feature type="domain" description="Pyridine nucleotide-disulphide oxidoreductase dimerisation" evidence="12">
    <location>
        <begin position="344"/>
        <end position="450"/>
    </location>
</feature>
<evidence type="ECO:0000256" key="2">
    <source>
        <dbReference type="ARBA" id="ARBA00022630"/>
    </source>
</evidence>
<protein>
    <submittedName>
        <fullName evidence="14">Dihydrolipoamide dehydrogenase</fullName>
    </submittedName>
</protein>
<keyword evidence="3 9" id="KW-0274">FAD</keyword>
<keyword evidence="9" id="KW-0547">Nucleotide-binding</keyword>
<keyword evidence="7 11" id="KW-0676">Redox-active center</keyword>
<keyword evidence="5 11" id="KW-0560">Oxidoreductase</keyword>
<dbReference type="PRINTS" id="PR00411">
    <property type="entry name" value="PNDRDTASEI"/>
</dbReference>
<feature type="disulfide bond" description="Redox-active" evidence="10">
    <location>
        <begin position="45"/>
        <end position="50"/>
    </location>
</feature>
<sequence length="455" mass="48178">MSALETFDVLIIGGGSGLTAAYYAEQDSRRIALVTDRPDAMGGTCVNFGCIPTKTLIAAARAADAVREAHHFGVHVDTDTIEIDFAGIMSRMRAARTKAADGARQWVENSMTLFDSSATFVGEREIETATGQRIRGERVFIATGSAPVIPSIDGLADIEYWTSADVLERSECPASLIVVGGGYIGCEMACFFAAMGTQVTLVHSNATLLAEDDEISEHVTEHFDDRVARCHGRAVAVRQDDGMTHVTLRSDAGDESDISAKALLIATGRAPVTQSLGLAHAGIETDDSGAIVVDAGMATTAPGVYAYGDVIGRAAFKHTSSSEGEIAYRNAFGGDRQMDYASNPHAVFCRPEVAGVGLREADCHDQGLDYRVSRLAYTDTARGQIEQASDGLAKLIVDDDERILGCHIAGPEASVLIQEVVVAMNTPGAPAACVQRAIHIHPSLSEVVGTLFETL</sequence>
<dbReference type="GO" id="GO:0016668">
    <property type="term" value="F:oxidoreductase activity, acting on a sulfur group of donors, NAD(P) as acceptor"/>
    <property type="evidence" value="ECO:0007669"/>
    <property type="project" value="InterPro"/>
</dbReference>
<dbReference type="InterPro" id="IPR016156">
    <property type="entry name" value="FAD/NAD-linked_Rdtase_dimer_sf"/>
</dbReference>
<feature type="binding site" evidence="9">
    <location>
        <position position="309"/>
    </location>
    <ligand>
        <name>FAD</name>
        <dbReference type="ChEBI" id="CHEBI:57692"/>
    </ligand>
</feature>
<comment type="similarity">
    <text evidence="1 11">Belongs to the class-I pyridine nucleotide-disulfide oxidoreductase family.</text>
</comment>
<evidence type="ECO:0000259" key="13">
    <source>
        <dbReference type="Pfam" id="PF07992"/>
    </source>
</evidence>
<evidence type="ECO:0000256" key="1">
    <source>
        <dbReference type="ARBA" id="ARBA00007532"/>
    </source>
</evidence>
<reference evidence="14 15" key="1">
    <citation type="submission" date="2013-10" db="EMBL/GenBank/DDBJ databases">
        <title>Salinisphaera japonica YTM-1 Genome Sequencing.</title>
        <authorList>
            <person name="Lai Q."/>
            <person name="Li C."/>
            <person name="Shao Z."/>
        </authorList>
    </citation>
    <scope>NUCLEOTIDE SEQUENCE [LARGE SCALE GENOMIC DNA]</scope>
    <source>
        <strain evidence="14 15">YTM-1</strain>
    </source>
</reference>
<dbReference type="InterPro" id="IPR023753">
    <property type="entry name" value="FAD/NAD-binding_dom"/>
</dbReference>
<dbReference type="InterPro" id="IPR001100">
    <property type="entry name" value="Pyr_nuc-diS_OxRdtase"/>
</dbReference>
<dbReference type="AlphaFoldDB" id="A0A423PLE0"/>
<feature type="active site" description="Proton acceptor" evidence="8">
    <location>
        <position position="441"/>
    </location>
</feature>
<keyword evidence="6" id="KW-1015">Disulfide bond</keyword>
<dbReference type="Proteomes" id="UP000285310">
    <property type="component" value="Unassembled WGS sequence"/>
</dbReference>
<keyword evidence="2 11" id="KW-0285">Flavoprotein</keyword>
<dbReference type="InterPro" id="IPR004099">
    <property type="entry name" value="Pyr_nucl-diS_OxRdtase_dimer"/>
</dbReference>
<dbReference type="SUPFAM" id="SSF51905">
    <property type="entry name" value="FAD/NAD(P)-binding domain"/>
    <property type="match status" value="1"/>
</dbReference>
<keyword evidence="9" id="KW-0520">NAD</keyword>
<evidence type="ECO:0000313" key="15">
    <source>
        <dbReference type="Proteomes" id="UP000285310"/>
    </source>
</evidence>
<gene>
    <name evidence="14" type="ORF">SAJA_11345</name>
</gene>
<dbReference type="PROSITE" id="PS00076">
    <property type="entry name" value="PYRIDINE_REDOX_1"/>
    <property type="match status" value="1"/>
</dbReference>
<dbReference type="InParanoid" id="A0A423PLE0"/>
<feature type="binding site" evidence="9">
    <location>
        <position position="268"/>
    </location>
    <ligand>
        <name>NAD(+)</name>
        <dbReference type="ChEBI" id="CHEBI:57540"/>
    </ligand>
</feature>
<dbReference type="PRINTS" id="PR00368">
    <property type="entry name" value="FADPNR"/>
</dbReference>